<reference evidence="1" key="1">
    <citation type="submission" date="2014-05" db="EMBL/GenBank/DDBJ databases">
        <title>The transcriptome of the halophilic microalga Tetraselmis sp. GSL018 isolated from the Great Salt Lake, Utah.</title>
        <authorList>
            <person name="Jinkerson R.E."/>
            <person name="D'Adamo S."/>
            <person name="Posewitz M.C."/>
        </authorList>
    </citation>
    <scope>NUCLEOTIDE SEQUENCE</scope>
    <source>
        <strain evidence="1">GSL018</strain>
    </source>
</reference>
<proteinExistence type="predicted"/>
<name>A0A061SJ16_9CHLO</name>
<sequence length="101" mass="11208">TVDTGGGTKLMVCTMLLDCLCVCKRSPFLESEHLGCSFSYAFRDSSALCPCMPFLSVIAFFHFGRILPQNQLCKRDWEETPSLRGGVALKLLRAMDMHISG</sequence>
<dbReference type="AlphaFoldDB" id="A0A061SJ16"/>
<evidence type="ECO:0000313" key="1">
    <source>
        <dbReference type="EMBL" id="JAC83049.1"/>
    </source>
</evidence>
<feature type="non-terminal residue" evidence="1">
    <location>
        <position position="1"/>
    </location>
</feature>
<dbReference type="EMBL" id="GBEZ01001969">
    <property type="protein sequence ID" value="JAC83049.1"/>
    <property type="molecule type" value="Transcribed_RNA"/>
</dbReference>
<protein>
    <submittedName>
        <fullName evidence="1">Uncharacterized protein</fullName>
    </submittedName>
</protein>
<gene>
    <name evidence="1" type="ORF">TSPGSL018_4280</name>
</gene>
<accession>A0A061SJ16</accession>
<organism evidence="1">
    <name type="scientific">Tetraselmis sp. GSL018</name>
    <dbReference type="NCBI Taxonomy" id="582737"/>
    <lineage>
        <taxon>Eukaryota</taxon>
        <taxon>Viridiplantae</taxon>
        <taxon>Chlorophyta</taxon>
        <taxon>core chlorophytes</taxon>
        <taxon>Chlorodendrophyceae</taxon>
        <taxon>Chlorodendrales</taxon>
        <taxon>Chlorodendraceae</taxon>
        <taxon>Tetraselmis</taxon>
    </lineage>
</organism>